<comment type="caution">
    <text evidence="3">The sequence shown here is derived from an EMBL/GenBank/DDBJ whole genome shotgun (WGS) entry which is preliminary data.</text>
</comment>
<feature type="transmembrane region" description="Helical" evidence="1">
    <location>
        <begin position="65"/>
        <end position="87"/>
    </location>
</feature>
<dbReference type="EMBL" id="JBHTMP010000046">
    <property type="protein sequence ID" value="MFD1324314.1"/>
    <property type="molecule type" value="Genomic_DNA"/>
</dbReference>
<evidence type="ECO:0000259" key="2">
    <source>
        <dbReference type="Pfam" id="PF01569"/>
    </source>
</evidence>
<feature type="transmembrane region" description="Helical" evidence="1">
    <location>
        <begin position="130"/>
        <end position="151"/>
    </location>
</feature>
<feature type="transmembrane region" description="Helical" evidence="1">
    <location>
        <begin position="163"/>
        <end position="187"/>
    </location>
</feature>
<gene>
    <name evidence="3" type="ORF">ACFQ4H_24825</name>
</gene>
<dbReference type="Proteomes" id="UP001597260">
    <property type="component" value="Unassembled WGS sequence"/>
</dbReference>
<name>A0ABW3YM87_9ACTN</name>
<keyword evidence="4" id="KW-1185">Reference proteome</keyword>
<dbReference type="Gene3D" id="1.20.144.10">
    <property type="entry name" value="Phosphatidic acid phosphatase type 2/haloperoxidase"/>
    <property type="match status" value="1"/>
</dbReference>
<accession>A0ABW3YM87</accession>
<keyword evidence="1" id="KW-0812">Transmembrane</keyword>
<feature type="transmembrane region" description="Helical" evidence="1">
    <location>
        <begin position="199"/>
        <end position="218"/>
    </location>
</feature>
<dbReference type="InterPro" id="IPR036938">
    <property type="entry name" value="PAP2/HPO_sf"/>
</dbReference>
<dbReference type="SUPFAM" id="SSF48317">
    <property type="entry name" value="Acid phosphatase/Vanadium-dependent haloperoxidase"/>
    <property type="match status" value="1"/>
</dbReference>
<evidence type="ECO:0000313" key="4">
    <source>
        <dbReference type="Proteomes" id="UP001597260"/>
    </source>
</evidence>
<feature type="domain" description="Phosphatidic acid phosphatase type 2/haloperoxidase" evidence="2">
    <location>
        <begin position="153"/>
        <end position="217"/>
    </location>
</feature>
<dbReference type="CDD" id="cd01610">
    <property type="entry name" value="PAP2_like"/>
    <property type="match status" value="1"/>
</dbReference>
<dbReference type="Pfam" id="PF01569">
    <property type="entry name" value="PAP2"/>
    <property type="match status" value="1"/>
</dbReference>
<evidence type="ECO:0000256" key="1">
    <source>
        <dbReference type="SAM" id="Phobius"/>
    </source>
</evidence>
<reference evidence="4" key="1">
    <citation type="journal article" date="2019" name="Int. J. Syst. Evol. Microbiol.">
        <title>The Global Catalogue of Microorganisms (GCM) 10K type strain sequencing project: providing services to taxonomists for standard genome sequencing and annotation.</title>
        <authorList>
            <consortium name="The Broad Institute Genomics Platform"/>
            <consortium name="The Broad Institute Genome Sequencing Center for Infectious Disease"/>
            <person name="Wu L."/>
            <person name="Ma J."/>
        </authorList>
    </citation>
    <scope>NUCLEOTIDE SEQUENCE [LARGE SCALE GENOMIC DNA]</scope>
    <source>
        <strain evidence="4">JCM 31037</strain>
    </source>
</reference>
<proteinExistence type="predicted"/>
<feature type="transmembrane region" description="Helical" evidence="1">
    <location>
        <begin position="40"/>
        <end position="59"/>
    </location>
</feature>
<keyword evidence="1" id="KW-0472">Membrane</keyword>
<organism evidence="3 4">
    <name type="scientific">Micromonospora sonneratiae</name>
    <dbReference type="NCBI Taxonomy" id="1184706"/>
    <lineage>
        <taxon>Bacteria</taxon>
        <taxon>Bacillati</taxon>
        <taxon>Actinomycetota</taxon>
        <taxon>Actinomycetes</taxon>
        <taxon>Micromonosporales</taxon>
        <taxon>Micromonosporaceae</taxon>
        <taxon>Micromonospora</taxon>
    </lineage>
</organism>
<sequence>MSDRWTIDVWHDPTVTAATDVDHPTRSITHRAAKVVTETFAPAVLAALMPLIIALHVSADLLTGLGWAALAVFFSAVIPFGVILLGVRRGQLTDHHIGRREQRRKPLLFGLVSVVTGLTLLIVLGAPRELVAMVVVIFGVVLILTVVNMFWKLSGHAAVASGSASVLVIMFGPALLAAFAAVAAVGWSRVVLRAHTTTQVITGTIAGILIATPAYLLMA</sequence>
<dbReference type="RefSeq" id="WP_377574741.1">
    <property type="nucleotide sequence ID" value="NZ_JBHTMP010000046.1"/>
</dbReference>
<keyword evidence="1" id="KW-1133">Transmembrane helix</keyword>
<feature type="transmembrane region" description="Helical" evidence="1">
    <location>
        <begin position="107"/>
        <end position="124"/>
    </location>
</feature>
<dbReference type="InterPro" id="IPR000326">
    <property type="entry name" value="PAP2/HPO"/>
</dbReference>
<protein>
    <submittedName>
        <fullName evidence="3">Phosphatase PAP2 family protein</fullName>
    </submittedName>
</protein>
<evidence type="ECO:0000313" key="3">
    <source>
        <dbReference type="EMBL" id="MFD1324314.1"/>
    </source>
</evidence>